<feature type="domain" description="Inner membrane protein YgaP-like transmembrane" evidence="2">
    <location>
        <begin position="1"/>
        <end position="60"/>
    </location>
</feature>
<evidence type="ECO:0000256" key="1">
    <source>
        <dbReference type="SAM" id="Phobius"/>
    </source>
</evidence>
<organism evidence="3 4">
    <name type="scientific">Aquipluma nitroreducens</name>
    <dbReference type="NCBI Taxonomy" id="2010828"/>
    <lineage>
        <taxon>Bacteria</taxon>
        <taxon>Pseudomonadati</taxon>
        <taxon>Bacteroidota</taxon>
        <taxon>Bacteroidia</taxon>
        <taxon>Marinilabiliales</taxon>
        <taxon>Prolixibacteraceae</taxon>
        <taxon>Aquipluma</taxon>
    </lineage>
</organism>
<keyword evidence="1" id="KW-0812">Transmembrane</keyword>
<evidence type="ECO:0000313" key="4">
    <source>
        <dbReference type="Proteomes" id="UP001193389"/>
    </source>
</evidence>
<name>A0A5K7SB09_9BACT</name>
<keyword evidence="4" id="KW-1185">Reference proteome</keyword>
<evidence type="ECO:0000313" key="3">
    <source>
        <dbReference type="EMBL" id="BBE18484.1"/>
    </source>
</evidence>
<reference evidence="3" key="1">
    <citation type="journal article" date="2020" name="Int. J. Syst. Evol. Microbiol.">
        <title>Aquipluma nitroreducens gen. nov. sp. nov., a novel facultatively anaerobic bacterium isolated from a freshwater lake.</title>
        <authorList>
            <person name="Watanabe M."/>
            <person name="Kojima H."/>
            <person name="Fukui M."/>
        </authorList>
    </citation>
    <scope>NUCLEOTIDE SEQUENCE</scope>
    <source>
        <strain evidence="3">MeG22</strain>
    </source>
</reference>
<dbReference type="EMBL" id="AP018694">
    <property type="protein sequence ID" value="BBE18484.1"/>
    <property type="molecule type" value="Genomic_DNA"/>
</dbReference>
<dbReference type="AlphaFoldDB" id="A0A5K7SB09"/>
<dbReference type="Proteomes" id="UP001193389">
    <property type="component" value="Chromosome"/>
</dbReference>
<dbReference type="InterPro" id="IPR021309">
    <property type="entry name" value="YgaP-like_TM"/>
</dbReference>
<proteinExistence type="predicted"/>
<keyword evidence="1" id="KW-0472">Membrane</keyword>
<gene>
    <name evidence="3" type="ORF">AQPE_2646</name>
</gene>
<dbReference type="Pfam" id="PF11127">
    <property type="entry name" value="YgaP-like_TM"/>
    <property type="match status" value="1"/>
</dbReference>
<keyword evidence="1" id="KW-1133">Transmembrane helix</keyword>
<sequence>MKMNVGSIDRTLRLVAGIGIAVGGVIFESYWGLIGVALFATAVFRFCPLYPLLGINTNKKE</sequence>
<dbReference type="RefSeq" id="WP_318346815.1">
    <property type="nucleotide sequence ID" value="NZ_AP018694.1"/>
</dbReference>
<dbReference type="KEGG" id="anf:AQPE_2646"/>
<evidence type="ECO:0000259" key="2">
    <source>
        <dbReference type="Pfam" id="PF11127"/>
    </source>
</evidence>
<protein>
    <recommendedName>
        <fullName evidence="2">Inner membrane protein YgaP-like transmembrane domain-containing protein</fullName>
    </recommendedName>
</protein>
<feature type="transmembrane region" description="Helical" evidence="1">
    <location>
        <begin position="12"/>
        <end position="27"/>
    </location>
</feature>
<accession>A0A5K7SB09</accession>